<feature type="compositionally biased region" description="Basic and acidic residues" evidence="2">
    <location>
        <begin position="376"/>
        <end position="386"/>
    </location>
</feature>
<feature type="coiled-coil region" evidence="1">
    <location>
        <begin position="507"/>
        <end position="562"/>
    </location>
</feature>
<feature type="coiled-coil region" evidence="1">
    <location>
        <begin position="877"/>
        <end position="953"/>
    </location>
</feature>
<feature type="region of interest" description="Disordered" evidence="2">
    <location>
        <begin position="1"/>
        <end position="37"/>
    </location>
</feature>
<feature type="region of interest" description="Disordered" evidence="2">
    <location>
        <begin position="247"/>
        <end position="266"/>
    </location>
</feature>
<dbReference type="EMBL" id="CCKQ01018590">
    <property type="protein sequence ID" value="CDW90563.1"/>
    <property type="molecule type" value="Genomic_DNA"/>
</dbReference>
<accession>A0A078BAH8</accession>
<feature type="compositionally biased region" description="Polar residues" evidence="2">
    <location>
        <begin position="608"/>
        <end position="638"/>
    </location>
</feature>
<protein>
    <submittedName>
        <fullName evidence="3">Uncharacterized protein</fullName>
    </submittedName>
</protein>
<evidence type="ECO:0000313" key="3">
    <source>
        <dbReference type="EMBL" id="CDW90563.1"/>
    </source>
</evidence>
<feature type="coiled-coil region" evidence="1">
    <location>
        <begin position="677"/>
        <end position="767"/>
    </location>
</feature>
<feature type="compositionally biased region" description="Polar residues" evidence="2">
    <location>
        <begin position="1284"/>
        <end position="1297"/>
    </location>
</feature>
<feature type="region of interest" description="Disordered" evidence="2">
    <location>
        <begin position="1458"/>
        <end position="1483"/>
    </location>
</feature>
<gene>
    <name evidence="3" type="primary">Contig2765.g2968</name>
    <name evidence="3" type="ORF">STYLEM_19708</name>
</gene>
<keyword evidence="4" id="KW-1185">Reference proteome</keyword>
<keyword evidence="1" id="KW-0175">Coiled coil</keyword>
<feature type="compositionally biased region" description="Polar residues" evidence="2">
    <location>
        <begin position="247"/>
        <end position="265"/>
    </location>
</feature>
<feature type="region of interest" description="Disordered" evidence="2">
    <location>
        <begin position="57"/>
        <end position="83"/>
    </location>
</feature>
<feature type="region of interest" description="Disordered" evidence="2">
    <location>
        <begin position="342"/>
        <end position="388"/>
    </location>
</feature>
<feature type="region of interest" description="Disordered" evidence="2">
    <location>
        <begin position="581"/>
        <end position="638"/>
    </location>
</feature>
<dbReference type="InParanoid" id="A0A078BAH8"/>
<evidence type="ECO:0000256" key="1">
    <source>
        <dbReference type="SAM" id="Coils"/>
    </source>
</evidence>
<feature type="compositionally biased region" description="Polar residues" evidence="2">
    <location>
        <begin position="342"/>
        <end position="355"/>
    </location>
</feature>
<evidence type="ECO:0000313" key="4">
    <source>
        <dbReference type="Proteomes" id="UP000039865"/>
    </source>
</evidence>
<feature type="compositionally biased region" description="Polar residues" evidence="2">
    <location>
        <begin position="365"/>
        <end position="375"/>
    </location>
</feature>
<evidence type="ECO:0000256" key="2">
    <source>
        <dbReference type="SAM" id="MobiDB-lite"/>
    </source>
</evidence>
<feature type="compositionally biased region" description="Basic and acidic residues" evidence="2">
    <location>
        <begin position="1262"/>
        <end position="1283"/>
    </location>
</feature>
<dbReference type="Proteomes" id="UP000039865">
    <property type="component" value="Unassembled WGS sequence"/>
</dbReference>
<name>A0A078BAH8_STYLE</name>
<feature type="compositionally biased region" description="Polar residues" evidence="2">
    <location>
        <begin position="60"/>
        <end position="71"/>
    </location>
</feature>
<sequence length="1578" mass="184393">MDSERSNFTQESYSPPESQRDQNINLHQQQSDQYLSQPLNIEDLTQRLEVISSLKEKQNSEMIQRHNNSQQQEERDISPPTNMNSDNFTLMHNSPGKESLLYSFQGLQTSNFPTNLQVSSLLKLREPLQNEVYHQHKDSLGANQQQYQNPASDENESENQNNIMQDIGSEESKKTSAFNGSFYKFEGQKIKEFEKSIIIKFEEFEGGDSQTESDPNRKYSERISDRIYERQDFGQNSKHMQSYEDNQQIVDSQSSGRQQTYQDSPYSKERQLPLFIITEEDQSEIHSSYQTYQKIQSMNSSNIERQINQVNIGNAEFLRIHSGDSAQYQQQHQQYFIPASRDQTQNQIYQKSKSQPIAPKKNSIKGGSTRNSYGDSKNENRIDKVFNTDTSPIGGVKITNKKQFSPNFKDEQKGRQYAQSRISNESPRVFNNEQDQISHYFYQRMQSNAGIKSQNPNNSQPDFAMSDEDLLSNIDRVSKILPTNEISEDEYQQPLQKFEEINFAQKLREQKQIIDHLKCENQNKQQLIHIKESQLSFIQHKNEQLEYQILELSDQLKNTGSKSIYSQKQQQDMATQITEEEFQVTSEKKKIRPKKGKQSLSGLKKTPQRSFNDPNLIESHTMSGHGNLMSKQNSTTNVFDTPQVRLDNMLRESPSSNPKNQPALQKHSSISYNTEDLNHFKQQIVLIKQQLQRSEENNLTLQLKIEKQKNDKEKQKEKILQLSIEKNDLQKQVEQYTVEVDNFFKKAEAMKVEIAEYERMVFNLEKKSNTQIVQVDRDIQVFFKARKSDQSIQVEFNQVKSPKKNLPVNEEKDIQVNTFDEKEYQNLTSNFSSHQQIVSQSHLNRNITIINNRNDLNQLLGKAKDYEQISLQLQHEINEHRKMLRENQERAQRSQQEHQDYKRRLKKRDGKILKLKTYNQKLERELKEVRQKVIDYQNKLQDAKLKMEGKIQEREFKLISLKNQMKQLVNYNQQKSQKPSGNSGIMTPNMQGSQSKIITQEDLFHMINQIIQRQISDQDNQSMISRRFESLVKNRAKSQDNQQINVMGFNENDNDTPLNGLYEEPRIVNKNSQNVIYTGQGENPSFSNNGNLDLFQTSMKNENYQSPTLIPTSQQIPVDSIQDKMRKSFNNSQREDNSHEFQKIFNSSLKRINQELENIKEVSQNPQQALQIERQKLILSNNNHRLPKKPVNYNQIKAKSQNLIYNYVPDEFVKKDLTYEDSLQSHFIERDTMQNHILHIENQDSQSDMSHALLEQLKMLEKRRADSSEQQDTYDRRSVENQRRNGSSMQNTQTFRKPQSFAVHANPQNLKLPQKSMYQEYQLFNNTQGTLEKEQNVSIFYDFKPAFENSNISNNSKNDISNSRSYLKNPKIEVNQYDSNPNSIVNSFRVPATTMASQIKLHSNLLQRDKNLANLSNSEKSEQIDYNDISNDSITHRLQSYGKKSLMTPQSQISQYVRAQASTQRQSNADGIVSQRKEPPSDYKLSNHIRYEDMRGRYNNNHVNNKSYVSDQSNPNMQNILNHIKQDTNISNLRNIQVSNQQFLANLHSSQTQEGSKSTLSNYSQKLEDLRKRYGRIN</sequence>
<feature type="region of interest" description="Disordered" evidence="2">
    <location>
        <begin position="1262"/>
        <end position="1301"/>
    </location>
</feature>
<feature type="compositionally biased region" description="Polar residues" evidence="2">
    <location>
        <begin position="1458"/>
        <end position="1469"/>
    </location>
</feature>
<organism evidence="3 4">
    <name type="scientific">Stylonychia lemnae</name>
    <name type="common">Ciliate</name>
    <dbReference type="NCBI Taxonomy" id="5949"/>
    <lineage>
        <taxon>Eukaryota</taxon>
        <taxon>Sar</taxon>
        <taxon>Alveolata</taxon>
        <taxon>Ciliophora</taxon>
        <taxon>Intramacronucleata</taxon>
        <taxon>Spirotrichea</taxon>
        <taxon>Stichotrichia</taxon>
        <taxon>Sporadotrichida</taxon>
        <taxon>Oxytrichidae</taxon>
        <taxon>Stylonychinae</taxon>
        <taxon>Stylonychia</taxon>
    </lineage>
</organism>
<proteinExistence type="predicted"/>
<reference evidence="3 4" key="1">
    <citation type="submission" date="2014-06" db="EMBL/GenBank/DDBJ databases">
        <authorList>
            <person name="Swart Estienne"/>
        </authorList>
    </citation>
    <scope>NUCLEOTIDE SEQUENCE [LARGE SCALE GENOMIC DNA]</scope>
    <source>
        <strain evidence="3 4">130c</strain>
    </source>
</reference>